<dbReference type="GeneID" id="39849289"/>
<evidence type="ECO:0000259" key="12">
    <source>
        <dbReference type="Pfam" id="PF10509"/>
    </source>
</evidence>
<protein>
    <recommendedName>
        <fullName evidence="9">Galactokinase</fullName>
        <ecNumber evidence="9">2.7.1.6</ecNumber>
    </recommendedName>
</protein>
<dbReference type="Pfam" id="PF00288">
    <property type="entry name" value="GHMP_kinases_N"/>
    <property type="match status" value="1"/>
</dbReference>
<dbReference type="RefSeq" id="WP_049992867.1">
    <property type="nucleotide sequence ID" value="NZ_CP031310.1"/>
</dbReference>
<gene>
    <name evidence="13" type="primary">galK</name>
    <name evidence="13" type="ORF">DV733_15475</name>
</gene>
<evidence type="ECO:0000256" key="5">
    <source>
        <dbReference type="ARBA" id="ARBA00022777"/>
    </source>
</evidence>
<feature type="domain" description="GHMP kinase C-terminal" evidence="11">
    <location>
        <begin position="250"/>
        <end position="327"/>
    </location>
</feature>
<dbReference type="GO" id="GO:0046872">
    <property type="term" value="F:metal ion binding"/>
    <property type="evidence" value="ECO:0007669"/>
    <property type="project" value="UniProtKB-KW"/>
</dbReference>
<evidence type="ECO:0000313" key="14">
    <source>
        <dbReference type="Proteomes" id="UP000296706"/>
    </source>
</evidence>
<dbReference type="PANTHER" id="PTHR10457:SF7">
    <property type="entry name" value="GALACTOKINASE-RELATED"/>
    <property type="match status" value="1"/>
</dbReference>
<dbReference type="InterPro" id="IPR000705">
    <property type="entry name" value="Galactokinase"/>
</dbReference>
<dbReference type="InterPro" id="IPR013750">
    <property type="entry name" value="GHMP_kinase_C_dom"/>
</dbReference>
<evidence type="ECO:0000256" key="6">
    <source>
        <dbReference type="ARBA" id="ARBA00022840"/>
    </source>
</evidence>
<keyword evidence="7" id="KW-0460">Magnesium</keyword>
<comment type="similarity">
    <text evidence="1">Belongs to the GHMP kinase family. GalK subfamily.</text>
</comment>
<dbReference type="GO" id="GO:0004335">
    <property type="term" value="F:galactokinase activity"/>
    <property type="evidence" value="ECO:0007669"/>
    <property type="project" value="UniProtKB-UniRule"/>
</dbReference>
<dbReference type="KEGG" id="hsn:DV733_15475"/>
<dbReference type="GO" id="GO:0005524">
    <property type="term" value="F:ATP binding"/>
    <property type="evidence" value="ECO:0007669"/>
    <property type="project" value="UniProtKB-UniRule"/>
</dbReference>
<dbReference type="InterPro" id="IPR020568">
    <property type="entry name" value="Ribosomal_Su5_D2-typ_SF"/>
</dbReference>
<dbReference type="Gene3D" id="3.30.70.890">
    <property type="entry name" value="GHMP kinase, C-terminal domain"/>
    <property type="match status" value="1"/>
</dbReference>
<organism evidence="13 14">
    <name type="scientific">Halapricum salinum</name>
    <dbReference type="NCBI Taxonomy" id="1457250"/>
    <lineage>
        <taxon>Archaea</taxon>
        <taxon>Methanobacteriati</taxon>
        <taxon>Methanobacteriota</taxon>
        <taxon>Stenosarchaea group</taxon>
        <taxon>Halobacteria</taxon>
        <taxon>Halobacteriales</taxon>
        <taxon>Haloarculaceae</taxon>
        <taxon>Halapricum</taxon>
    </lineage>
</organism>
<dbReference type="EC" id="2.7.1.6" evidence="9"/>
<keyword evidence="3" id="KW-0479">Metal-binding</keyword>
<evidence type="ECO:0000256" key="1">
    <source>
        <dbReference type="ARBA" id="ARBA00006566"/>
    </source>
</evidence>
<keyword evidence="14" id="KW-1185">Reference proteome</keyword>
<dbReference type="Pfam" id="PF10509">
    <property type="entry name" value="GalKase_gal_bdg"/>
    <property type="match status" value="1"/>
</dbReference>
<evidence type="ECO:0000256" key="3">
    <source>
        <dbReference type="ARBA" id="ARBA00022723"/>
    </source>
</evidence>
<dbReference type="Pfam" id="PF08544">
    <property type="entry name" value="GHMP_kinases_C"/>
    <property type="match status" value="1"/>
</dbReference>
<evidence type="ECO:0000256" key="4">
    <source>
        <dbReference type="ARBA" id="ARBA00022741"/>
    </source>
</evidence>
<keyword evidence="8" id="KW-0119">Carbohydrate metabolism</keyword>
<dbReference type="InterPro" id="IPR019539">
    <property type="entry name" value="GalKase_N"/>
</dbReference>
<feature type="domain" description="Galactokinase N-terminal" evidence="12">
    <location>
        <begin position="4"/>
        <end position="35"/>
    </location>
</feature>
<dbReference type="PROSITE" id="PS00106">
    <property type="entry name" value="GALACTOKINASE"/>
    <property type="match status" value="1"/>
</dbReference>
<keyword evidence="5 13" id="KW-0418">Kinase</keyword>
<dbReference type="InterPro" id="IPR006204">
    <property type="entry name" value="GHMP_kinase_N_dom"/>
</dbReference>
<keyword evidence="6" id="KW-0067">ATP-binding</keyword>
<evidence type="ECO:0000256" key="9">
    <source>
        <dbReference type="NCBIfam" id="TIGR00131"/>
    </source>
</evidence>
<name>A0A4D6HG07_9EURY</name>
<proteinExistence type="inferred from homology"/>
<keyword evidence="2 13" id="KW-0808">Transferase</keyword>
<reference evidence="13 14" key="1">
    <citation type="journal article" date="2019" name="Nat. Commun.">
        <title>A new type of DNA phosphorothioation-based antiviral system in archaea.</title>
        <authorList>
            <person name="Xiong L."/>
            <person name="Liu S."/>
            <person name="Chen S."/>
            <person name="Xiao Y."/>
            <person name="Zhu B."/>
            <person name="Gao Y."/>
            <person name="Zhang Y."/>
            <person name="Chen B."/>
            <person name="Luo J."/>
            <person name="Deng Z."/>
            <person name="Chen X."/>
            <person name="Wang L."/>
            <person name="Chen S."/>
        </authorList>
    </citation>
    <scope>NUCLEOTIDE SEQUENCE [LARGE SCALE GENOMIC DNA]</scope>
    <source>
        <strain evidence="13 14">CBA1105</strain>
    </source>
</reference>
<accession>A0A4D6HG07</accession>
<dbReference type="SUPFAM" id="SSF55060">
    <property type="entry name" value="GHMP Kinase, C-terminal domain"/>
    <property type="match status" value="1"/>
</dbReference>
<dbReference type="STRING" id="1457250.GCA_000755225_01972"/>
<dbReference type="Proteomes" id="UP000296706">
    <property type="component" value="Chromosome"/>
</dbReference>
<evidence type="ECO:0000259" key="11">
    <source>
        <dbReference type="Pfam" id="PF08544"/>
    </source>
</evidence>
<dbReference type="PRINTS" id="PR00959">
    <property type="entry name" value="MEVGALKINASE"/>
</dbReference>
<dbReference type="PANTHER" id="PTHR10457">
    <property type="entry name" value="MEVALONATE KINASE/GALACTOKINASE"/>
    <property type="match status" value="1"/>
</dbReference>
<dbReference type="FunFam" id="3.30.70.890:FF:000001">
    <property type="entry name" value="Galactokinase"/>
    <property type="match status" value="1"/>
</dbReference>
<dbReference type="OrthoDB" id="116110at2157"/>
<sequence length="354" mass="38022">MYHVRSPGRVNLIGEHTDYSGGYAMPIATDLATTLDAEPAESVTITSRAMGETRTFELDDPEPVGDWTDYVRGCYAVLDESGYDPGGFEGEIDGDLPIGAGLSSSASLELAVLAFLGAAYDLDLSREELARLGQRVENDFVGVDCGLMDQFSVALSKSNHALFVDLGEESFARIPIPADLEFVVVDSGVERSLSSTPYNDRRATIESALAALGVEHSPAVDLAALSQLDDQLAKRLGYVVRENARVRQAATALEDGESERFGDILVEAHEDLAANFDASTPELDCIVETAVEHGAYGARLSGAGWGGAVVLAVDGQNAQEIAETVEHDYRETFPEREPRTYQITPADGVTVEQR</sequence>
<dbReference type="GO" id="GO:0006012">
    <property type="term" value="P:galactose metabolic process"/>
    <property type="evidence" value="ECO:0007669"/>
    <property type="project" value="UniProtKB-UniRule"/>
</dbReference>
<dbReference type="PRINTS" id="PR00473">
    <property type="entry name" value="GALCTOKINASE"/>
</dbReference>
<keyword evidence="4" id="KW-0547">Nucleotide-binding</keyword>
<evidence type="ECO:0000256" key="8">
    <source>
        <dbReference type="ARBA" id="ARBA00023277"/>
    </source>
</evidence>
<dbReference type="InterPro" id="IPR014721">
    <property type="entry name" value="Ribsml_uS5_D2-typ_fold_subgr"/>
</dbReference>
<dbReference type="NCBIfam" id="TIGR00131">
    <property type="entry name" value="gal_kin"/>
    <property type="match status" value="1"/>
</dbReference>
<evidence type="ECO:0000256" key="2">
    <source>
        <dbReference type="ARBA" id="ARBA00022679"/>
    </source>
</evidence>
<dbReference type="GO" id="GO:0005829">
    <property type="term" value="C:cytosol"/>
    <property type="evidence" value="ECO:0007669"/>
    <property type="project" value="TreeGrafter"/>
</dbReference>
<dbReference type="InterPro" id="IPR006203">
    <property type="entry name" value="GHMP_knse_ATP-bd_CS"/>
</dbReference>
<dbReference type="InterPro" id="IPR006206">
    <property type="entry name" value="Mevalonate/galactokinase"/>
</dbReference>
<dbReference type="PROSITE" id="PS00627">
    <property type="entry name" value="GHMP_KINASES_ATP"/>
    <property type="match status" value="1"/>
</dbReference>
<dbReference type="AlphaFoldDB" id="A0A4D6HG07"/>
<feature type="domain" description="GHMP kinase N-terminal" evidence="10">
    <location>
        <begin position="70"/>
        <end position="155"/>
    </location>
</feature>
<evidence type="ECO:0000313" key="13">
    <source>
        <dbReference type="EMBL" id="QCC52541.1"/>
    </source>
</evidence>
<dbReference type="InterPro" id="IPR036554">
    <property type="entry name" value="GHMP_kinase_C_sf"/>
</dbReference>
<dbReference type="EMBL" id="CP031310">
    <property type="protein sequence ID" value="QCC52541.1"/>
    <property type="molecule type" value="Genomic_DNA"/>
</dbReference>
<dbReference type="SUPFAM" id="SSF54211">
    <property type="entry name" value="Ribosomal protein S5 domain 2-like"/>
    <property type="match status" value="1"/>
</dbReference>
<evidence type="ECO:0000259" key="10">
    <source>
        <dbReference type="Pfam" id="PF00288"/>
    </source>
</evidence>
<dbReference type="InterPro" id="IPR019741">
    <property type="entry name" value="Galactokinase_CS"/>
</dbReference>
<dbReference type="Gene3D" id="3.30.230.10">
    <property type="match status" value="1"/>
</dbReference>
<dbReference type="PIRSF" id="PIRSF000530">
    <property type="entry name" value="Galactokinase"/>
    <property type="match status" value="1"/>
</dbReference>
<evidence type="ECO:0000256" key="7">
    <source>
        <dbReference type="ARBA" id="ARBA00022842"/>
    </source>
</evidence>